<gene>
    <name evidence="2" type="ORF">NDU88_008033</name>
</gene>
<proteinExistence type="predicted"/>
<feature type="region of interest" description="Disordered" evidence="1">
    <location>
        <begin position="1"/>
        <end position="44"/>
    </location>
</feature>
<dbReference type="AlphaFoldDB" id="A0AAV7SU45"/>
<keyword evidence="3" id="KW-1185">Reference proteome</keyword>
<accession>A0AAV7SU45</accession>
<evidence type="ECO:0000313" key="3">
    <source>
        <dbReference type="Proteomes" id="UP001066276"/>
    </source>
</evidence>
<protein>
    <submittedName>
        <fullName evidence="2">Uncharacterized protein</fullName>
    </submittedName>
</protein>
<name>A0AAV7SU45_PLEWA</name>
<dbReference type="Proteomes" id="UP001066276">
    <property type="component" value="Chromosome 4_2"/>
</dbReference>
<organism evidence="2 3">
    <name type="scientific">Pleurodeles waltl</name>
    <name type="common">Iberian ribbed newt</name>
    <dbReference type="NCBI Taxonomy" id="8319"/>
    <lineage>
        <taxon>Eukaryota</taxon>
        <taxon>Metazoa</taxon>
        <taxon>Chordata</taxon>
        <taxon>Craniata</taxon>
        <taxon>Vertebrata</taxon>
        <taxon>Euteleostomi</taxon>
        <taxon>Amphibia</taxon>
        <taxon>Batrachia</taxon>
        <taxon>Caudata</taxon>
        <taxon>Salamandroidea</taxon>
        <taxon>Salamandridae</taxon>
        <taxon>Pleurodelinae</taxon>
        <taxon>Pleurodeles</taxon>
    </lineage>
</organism>
<evidence type="ECO:0000313" key="2">
    <source>
        <dbReference type="EMBL" id="KAJ1167644.1"/>
    </source>
</evidence>
<comment type="caution">
    <text evidence="2">The sequence shown here is derived from an EMBL/GenBank/DDBJ whole genome shotgun (WGS) entry which is preliminary data.</text>
</comment>
<feature type="compositionally biased region" description="Low complexity" evidence="1">
    <location>
        <begin position="8"/>
        <end position="24"/>
    </location>
</feature>
<dbReference type="EMBL" id="JANPWB010000008">
    <property type="protein sequence ID" value="KAJ1167644.1"/>
    <property type="molecule type" value="Genomic_DNA"/>
</dbReference>
<evidence type="ECO:0000256" key="1">
    <source>
        <dbReference type="SAM" id="MobiDB-lite"/>
    </source>
</evidence>
<sequence length="71" mass="7964">MRSSSRWSSPGPTVSPGRGSPGSPRRIHRSPPEPSEEPPGVRGGRLGWFQYLSLARHHRNLETRLECMKCL</sequence>
<reference evidence="2" key="1">
    <citation type="journal article" date="2022" name="bioRxiv">
        <title>Sequencing and chromosome-scale assembly of the giantPleurodeles waltlgenome.</title>
        <authorList>
            <person name="Brown T."/>
            <person name="Elewa A."/>
            <person name="Iarovenko S."/>
            <person name="Subramanian E."/>
            <person name="Araus A.J."/>
            <person name="Petzold A."/>
            <person name="Susuki M."/>
            <person name="Suzuki K.-i.T."/>
            <person name="Hayashi T."/>
            <person name="Toyoda A."/>
            <person name="Oliveira C."/>
            <person name="Osipova E."/>
            <person name="Leigh N.D."/>
            <person name="Simon A."/>
            <person name="Yun M.H."/>
        </authorList>
    </citation>
    <scope>NUCLEOTIDE SEQUENCE</scope>
    <source>
        <strain evidence="2">20211129_DDA</strain>
        <tissue evidence="2">Liver</tissue>
    </source>
</reference>